<dbReference type="GO" id="GO:0043531">
    <property type="term" value="F:ADP binding"/>
    <property type="evidence" value="ECO:0007669"/>
    <property type="project" value="InterPro"/>
</dbReference>
<proteinExistence type="predicted"/>
<gene>
    <name evidence="9" type="ORF">Ahy_B04g071840</name>
</gene>
<evidence type="ECO:0000259" key="8">
    <source>
        <dbReference type="Pfam" id="PF25019"/>
    </source>
</evidence>
<dbReference type="InterPro" id="IPR056789">
    <property type="entry name" value="LRR_R13L1-DRL21"/>
</dbReference>
<evidence type="ECO:0000256" key="3">
    <source>
        <dbReference type="ARBA" id="ARBA00022821"/>
    </source>
</evidence>
<evidence type="ECO:0000259" key="5">
    <source>
        <dbReference type="Pfam" id="PF00931"/>
    </source>
</evidence>
<dbReference type="SUPFAM" id="SSF54001">
    <property type="entry name" value="Cysteine proteinases"/>
    <property type="match status" value="1"/>
</dbReference>
<name>A0A444ZLS2_ARAHY</name>
<dbReference type="PANTHER" id="PTHR36766">
    <property type="entry name" value="PLANT BROAD-SPECTRUM MILDEW RESISTANCE PROTEIN RPW8"/>
    <property type="match status" value="1"/>
</dbReference>
<dbReference type="PRINTS" id="PR00364">
    <property type="entry name" value="DISEASERSIST"/>
</dbReference>
<dbReference type="InterPro" id="IPR042197">
    <property type="entry name" value="Apaf_helical"/>
</dbReference>
<organism evidence="9 10">
    <name type="scientific">Arachis hypogaea</name>
    <name type="common">Peanut</name>
    <dbReference type="NCBI Taxonomy" id="3818"/>
    <lineage>
        <taxon>Eukaryota</taxon>
        <taxon>Viridiplantae</taxon>
        <taxon>Streptophyta</taxon>
        <taxon>Embryophyta</taxon>
        <taxon>Tracheophyta</taxon>
        <taxon>Spermatophyta</taxon>
        <taxon>Magnoliopsida</taxon>
        <taxon>eudicotyledons</taxon>
        <taxon>Gunneridae</taxon>
        <taxon>Pentapetalae</taxon>
        <taxon>rosids</taxon>
        <taxon>fabids</taxon>
        <taxon>Fabales</taxon>
        <taxon>Fabaceae</taxon>
        <taxon>Papilionoideae</taxon>
        <taxon>50 kb inversion clade</taxon>
        <taxon>dalbergioids sensu lato</taxon>
        <taxon>Dalbergieae</taxon>
        <taxon>Pterocarpus clade</taxon>
        <taxon>Arachis</taxon>
    </lineage>
</organism>
<dbReference type="Pfam" id="PF25019">
    <property type="entry name" value="LRR_R13L1-DRL21"/>
    <property type="match status" value="1"/>
</dbReference>
<keyword evidence="1" id="KW-0433">Leucine-rich repeat</keyword>
<feature type="domain" description="R13L1/DRL21-like LRR repeat region" evidence="8">
    <location>
        <begin position="826"/>
        <end position="950"/>
    </location>
</feature>
<dbReference type="Pfam" id="PF23559">
    <property type="entry name" value="WHD_DRP"/>
    <property type="match status" value="1"/>
</dbReference>
<dbReference type="Gene3D" id="3.80.10.10">
    <property type="entry name" value="Ribonuclease Inhibitor"/>
    <property type="match status" value="3"/>
</dbReference>
<feature type="domain" description="Disease resistance R13L4/SHOC-2-like LRR" evidence="7">
    <location>
        <begin position="1051"/>
        <end position="1232"/>
    </location>
</feature>
<sequence>MVATTENHGCEKLLYPNCTLSIVASVMSGLRTIYAQVPKQHNSDDCGVFVYKYLQQWKPNTSLQGCNQEQIAYFRKELLLSCVLSDSNTKREELLHQVDKYFKVINTKRILRHHAPFDEIIKLPTKKMSSPSGFQYDDNSNCEILPPTKKSVTPKERNVTSKEVVSVSPRTQKKKVAKRYVEHMIDEQAGEDFILHSNPTGSTMVEVVPHIITTLMERMRCLDAFGKKITKIKDSIIRHLLPIKMEAERSDGPALLLTPNWLNDKVEKWLQPIVVYVTPMEIYKRSMLTKTVVEEGERKIAGRENENEEIINRILSLTTVEGVVSVLRIVGMKGIGKTALAELVCCDIRVTTKFSVIWISGIHGNSYVESVKKEMIRELEIEGKGMKKIEDLNPEEATRRSRFLLVLDDLRSENHEELLSLRRELREVPGSSGGVILVTTQNSLGPPKLVRYTLRLDILGEENFWALFEKVIGGVSSESKTSDAQKKLIKKCRGVPAAITKLATMLKTREAISEADIKNLERIFMQEMKTMYYDELPSWHLKQCFAYLPFIFPKAGQAVKVETLVQLWMAEGFLGPFNSSSQPEELGISIIKEFCRRSILSVREDQFGSITDCGMYNPLLLDLSRFVAGEGRCYMDDRGESVMQTVRRVFLTQDFDFSNGIPESLNKTKKHLRTILFPLPGNNDWSSRIPHDVTLSLSACDAIFRAFESLHVLGLADLGMRMLPSSIGELKLLRYLNLSHNNMDKLPASIGKLKRLQTLKLSHCHQLKKLPDEVQHLVNLKHLELEGCLHLAHMPSTLGKLTKLERLSHFTVSNNNCKHKQLQGFAELMNLKNLRGGLEILHLERLKFEEPRHVGRAYLKDKEHLWDISLKWSHDDDNNKKDNEKSLLDRLEPHPNLQGLSIKGYRGTAFSTWLSSLKNLVSFTLNNCSMCTSLPALNGFPNLKVLRLERLDSLKYITDGTKGSTELGLCMLDYLSISDCPELTSWWRPSETAHNNAILFSSLSILDVKYCPKLSSMPLYPNLDVRLILEGSSMRTLLDTINYRSTSNPAPPLSRLMRLKINNVEEESYLPNNWLENFLSLQYLWISEKMSVVKSFSHLRSLNTMTITNCTGVDLPSEEWGGLKMLRHLTIQEVAKLKSLPSGIKHLTSLAALWINGCPELETLTEEIGNLKSLNILHIENCHNLHSLPKTMSQLKSLNKLVIRSCPLLLPRCQEGTGDDWPQIRHIKDIYVAGTSEVFE</sequence>
<evidence type="ECO:0000259" key="6">
    <source>
        <dbReference type="Pfam" id="PF23559"/>
    </source>
</evidence>
<dbReference type="SUPFAM" id="SSF52058">
    <property type="entry name" value="L domain-like"/>
    <property type="match status" value="2"/>
</dbReference>
<dbReference type="AlphaFoldDB" id="A0A444ZLS2"/>
<accession>A0A444ZLS2</accession>
<comment type="caution">
    <text evidence="9">The sequence shown here is derived from an EMBL/GenBank/DDBJ whole genome shotgun (WGS) entry which is preliminary data.</text>
</comment>
<evidence type="ECO:0000256" key="2">
    <source>
        <dbReference type="ARBA" id="ARBA00022737"/>
    </source>
</evidence>
<keyword evidence="10" id="KW-1185">Reference proteome</keyword>
<feature type="domain" description="Disease resistance protein winged helix" evidence="6">
    <location>
        <begin position="551"/>
        <end position="617"/>
    </location>
</feature>
<dbReference type="Gene3D" id="1.10.8.430">
    <property type="entry name" value="Helical domain of apoptotic protease-activating factors"/>
    <property type="match status" value="1"/>
</dbReference>
<dbReference type="InterPro" id="IPR002182">
    <property type="entry name" value="NB-ARC"/>
</dbReference>
<dbReference type="InterPro" id="IPR001611">
    <property type="entry name" value="Leu-rich_rpt"/>
</dbReference>
<dbReference type="InterPro" id="IPR027417">
    <property type="entry name" value="P-loop_NTPase"/>
</dbReference>
<dbReference type="Proteomes" id="UP000289738">
    <property type="component" value="Chromosome B04"/>
</dbReference>
<feature type="domain" description="NB-ARC" evidence="5">
    <location>
        <begin position="307"/>
        <end position="472"/>
    </location>
</feature>
<dbReference type="STRING" id="3818.A0A444ZLS2"/>
<keyword evidence="2" id="KW-0677">Repeat</keyword>
<evidence type="ECO:0000313" key="10">
    <source>
        <dbReference type="Proteomes" id="UP000289738"/>
    </source>
</evidence>
<dbReference type="PROSITE" id="PS51450">
    <property type="entry name" value="LRR"/>
    <property type="match status" value="1"/>
</dbReference>
<dbReference type="InterPro" id="IPR055414">
    <property type="entry name" value="LRR_R13L4/SHOC2-like"/>
</dbReference>
<reference evidence="9 10" key="1">
    <citation type="submission" date="2019-01" db="EMBL/GenBank/DDBJ databases">
        <title>Sequencing of cultivated peanut Arachis hypogaea provides insights into genome evolution and oil improvement.</title>
        <authorList>
            <person name="Chen X."/>
        </authorList>
    </citation>
    <scope>NUCLEOTIDE SEQUENCE [LARGE SCALE GENOMIC DNA]</scope>
    <source>
        <strain evidence="10">cv. Fuhuasheng</strain>
        <tissue evidence="9">Leaves</tissue>
    </source>
</reference>
<dbReference type="Gene3D" id="3.40.50.300">
    <property type="entry name" value="P-loop containing nucleotide triphosphate hydrolases"/>
    <property type="match status" value="1"/>
</dbReference>
<feature type="region of interest" description="Disordered" evidence="4">
    <location>
        <begin position="147"/>
        <end position="167"/>
    </location>
</feature>
<evidence type="ECO:0000259" key="7">
    <source>
        <dbReference type="Pfam" id="PF23598"/>
    </source>
</evidence>
<keyword evidence="3" id="KW-0611">Plant defense</keyword>
<dbReference type="GO" id="GO:0006952">
    <property type="term" value="P:defense response"/>
    <property type="evidence" value="ECO:0007669"/>
    <property type="project" value="UniProtKB-KW"/>
</dbReference>
<dbReference type="Pfam" id="PF00931">
    <property type="entry name" value="NB-ARC"/>
    <property type="match status" value="1"/>
</dbReference>
<evidence type="ECO:0000256" key="1">
    <source>
        <dbReference type="ARBA" id="ARBA00022614"/>
    </source>
</evidence>
<evidence type="ECO:0000313" key="9">
    <source>
        <dbReference type="EMBL" id="RYR15117.1"/>
    </source>
</evidence>
<dbReference type="Gene3D" id="3.40.395.10">
    <property type="entry name" value="Adenoviral Proteinase, Chain A"/>
    <property type="match status" value="1"/>
</dbReference>
<dbReference type="EMBL" id="SDMP01000014">
    <property type="protein sequence ID" value="RYR15117.1"/>
    <property type="molecule type" value="Genomic_DNA"/>
</dbReference>
<evidence type="ECO:0000256" key="4">
    <source>
        <dbReference type="SAM" id="MobiDB-lite"/>
    </source>
</evidence>
<dbReference type="InterPro" id="IPR038765">
    <property type="entry name" value="Papain-like_cys_pep_sf"/>
</dbReference>
<dbReference type="Pfam" id="PF23598">
    <property type="entry name" value="LRR_14"/>
    <property type="match status" value="1"/>
</dbReference>
<dbReference type="InterPro" id="IPR058922">
    <property type="entry name" value="WHD_DRP"/>
</dbReference>
<protein>
    <submittedName>
        <fullName evidence="9">Uncharacterized protein</fullName>
    </submittedName>
</protein>
<dbReference type="InterPro" id="IPR032675">
    <property type="entry name" value="LRR_dom_sf"/>
</dbReference>
<dbReference type="SUPFAM" id="SSF52540">
    <property type="entry name" value="P-loop containing nucleoside triphosphate hydrolases"/>
    <property type="match status" value="1"/>
</dbReference>
<dbReference type="PANTHER" id="PTHR36766:SF70">
    <property type="entry name" value="DISEASE RESISTANCE PROTEIN RGA4"/>
    <property type="match status" value="1"/>
</dbReference>